<sequence>MISNKDCQDCNSDNKFAICTPMQATSQHVLLECGDGTGSITFTSSNDPPLQLAHVTVDTTCLIKPTVLVKFSSLVSIERLDVDESLTVRLKYELLRGCEDGSTISLGTWVYEKVNSVFSEFTNENKESFNFIFCECTNCHRCCEYFVTITPLEIVNARVVASDGRMAALLGSMCDASKNELKEYDDFRIKHKHKPKEIILKCGQETGSAVFNNLNEPPVRIANVSIDTTRLYYPKVLIEFSSIVTFSVVSPPGDPVLLQFELFRVCDNGDPISQGIWRFDVDFVNQSIIASKAFGFIFCECATCLGCCDYFVMVTPIDVPIGFAENTIIYDSRIVALAQSNVDSDKKQDIIDDEQKGLKSKKQFLACGQGNGDFTFNASSDIDFQIAQVTIDTTGLCKNKVNIEFSNLVSFDEQEDFIAARLRYELFRVCDDGQPEPRGVWVWRRETGLAGKVTESFDFTFCETIVCKSNCCTYFVKVTPIVIDGGQVTVSNGRIAALIQEKK</sequence>
<dbReference type="AlphaFoldDB" id="A0A8J8MLY8"/>
<keyword evidence="2" id="KW-1185">Reference proteome</keyword>
<dbReference type="RefSeq" id="WP_212694812.1">
    <property type="nucleotide sequence ID" value="NZ_CP058649.1"/>
</dbReference>
<dbReference type="Pfam" id="PF14879">
    <property type="entry name" value="DUF4489"/>
    <property type="match status" value="3"/>
</dbReference>
<evidence type="ECO:0000313" key="1">
    <source>
        <dbReference type="EMBL" id="QUI24120.1"/>
    </source>
</evidence>
<dbReference type="Proteomes" id="UP000683246">
    <property type="component" value="Chromosome"/>
</dbReference>
<evidence type="ECO:0000313" key="2">
    <source>
        <dbReference type="Proteomes" id="UP000683246"/>
    </source>
</evidence>
<accession>A0A8J8MLY8</accession>
<dbReference type="KEGG" id="vpy:HZI73_18285"/>
<dbReference type="InterPro" id="IPR027972">
    <property type="entry name" value="DUF4489"/>
</dbReference>
<organism evidence="1 2">
    <name type="scientific">Vallitalea pronyensis</name>
    <dbReference type="NCBI Taxonomy" id="1348613"/>
    <lineage>
        <taxon>Bacteria</taxon>
        <taxon>Bacillati</taxon>
        <taxon>Bacillota</taxon>
        <taxon>Clostridia</taxon>
        <taxon>Lachnospirales</taxon>
        <taxon>Vallitaleaceae</taxon>
        <taxon>Vallitalea</taxon>
    </lineage>
</organism>
<dbReference type="EMBL" id="CP058649">
    <property type="protein sequence ID" value="QUI24120.1"/>
    <property type="molecule type" value="Genomic_DNA"/>
</dbReference>
<name>A0A8J8MLY8_9FIRM</name>
<protein>
    <submittedName>
        <fullName evidence="1">DUF4489 domain-containing protein</fullName>
    </submittedName>
</protein>
<gene>
    <name evidence="1" type="ORF">HZI73_18285</name>
</gene>
<proteinExistence type="predicted"/>
<reference evidence="1" key="1">
    <citation type="submission" date="2020-07" db="EMBL/GenBank/DDBJ databases">
        <title>Vallitalea pronyensis genome.</title>
        <authorList>
            <person name="Postec A."/>
        </authorList>
    </citation>
    <scope>NUCLEOTIDE SEQUENCE</scope>
    <source>
        <strain evidence="1">FatNI3</strain>
    </source>
</reference>